<evidence type="ECO:0000256" key="4">
    <source>
        <dbReference type="ARBA" id="ARBA00022763"/>
    </source>
</evidence>
<dbReference type="Pfam" id="PF03119">
    <property type="entry name" value="DNA_ligase_ZBD"/>
    <property type="match status" value="1"/>
</dbReference>
<gene>
    <name evidence="10 13" type="primary">ligA</name>
    <name evidence="13" type="ORF">MPRG_14610</name>
</gene>
<keyword evidence="14" id="KW-1185">Reference proteome</keyword>
<feature type="binding site" evidence="10">
    <location>
        <position position="317"/>
    </location>
    <ligand>
        <name>NAD(+)</name>
        <dbReference type="ChEBI" id="CHEBI:57540"/>
    </ligand>
</feature>
<dbReference type="SUPFAM" id="SSF47781">
    <property type="entry name" value="RuvA domain 2-like"/>
    <property type="match status" value="1"/>
</dbReference>
<dbReference type="PANTHER" id="PTHR23389:SF9">
    <property type="entry name" value="DNA LIGASE"/>
    <property type="match status" value="1"/>
</dbReference>
<dbReference type="Pfam" id="PF00533">
    <property type="entry name" value="BRCT"/>
    <property type="match status" value="1"/>
</dbReference>
<dbReference type="Pfam" id="PF01653">
    <property type="entry name" value="DNA_ligase_aden"/>
    <property type="match status" value="1"/>
</dbReference>
<dbReference type="SUPFAM" id="SSF56091">
    <property type="entry name" value="DNA ligase/mRNA capping enzyme, catalytic domain"/>
    <property type="match status" value="1"/>
</dbReference>
<keyword evidence="3 10" id="KW-0479">Metal-binding</keyword>
<feature type="binding site" evidence="10">
    <location>
        <position position="293"/>
    </location>
    <ligand>
        <name>NAD(+)</name>
        <dbReference type="ChEBI" id="CHEBI:57540"/>
    </ligand>
</feature>
<name>A0ABQ1C1I5_9MYCO</name>
<dbReference type="InterPro" id="IPR012340">
    <property type="entry name" value="NA-bd_OB-fold"/>
</dbReference>
<dbReference type="PIRSF" id="PIRSF001604">
    <property type="entry name" value="LigA"/>
    <property type="match status" value="1"/>
</dbReference>
<dbReference type="Pfam" id="PF03120">
    <property type="entry name" value="OB_DNA_ligase"/>
    <property type="match status" value="1"/>
</dbReference>
<feature type="binding site" evidence="10">
    <location>
        <position position="177"/>
    </location>
    <ligand>
        <name>NAD(+)</name>
        <dbReference type="ChEBI" id="CHEBI:57540"/>
    </ligand>
</feature>
<dbReference type="PROSITE" id="PS50172">
    <property type="entry name" value="BRCT"/>
    <property type="match status" value="1"/>
</dbReference>
<dbReference type="Gene3D" id="3.30.470.30">
    <property type="entry name" value="DNA ligase/mRNA capping enzyme"/>
    <property type="match status" value="1"/>
</dbReference>
<feature type="binding site" evidence="10">
    <location>
        <position position="430"/>
    </location>
    <ligand>
        <name>Zn(2+)</name>
        <dbReference type="ChEBI" id="CHEBI:29105"/>
    </ligand>
</feature>
<keyword evidence="6 10" id="KW-0460">Magnesium</keyword>
<feature type="domain" description="BRCT" evidence="12">
    <location>
        <begin position="600"/>
        <end position="679"/>
    </location>
</feature>
<dbReference type="InterPro" id="IPR018239">
    <property type="entry name" value="DNA_ligase_AS"/>
</dbReference>
<dbReference type="InterPro" id="IPR036420">
    <property type="entry name" value="BRCT_dom_sf"/>
</dbReference>
<accession>A0ABQ1C1I5</accession>
<comment type="function">
    <text evidence="10">DNA ligase that catalyzes the formation of phosphodiester linkages between 5'-phosphoryl and 3'-hydroxyl groups in double-stranded DNA using NAD as a coenzyme and as the energy source for the reaction. It is essential for DNA replication and repair of damaged DNA.</text>
</comment>
<dbReference type="Gene3D" id="1.10.287.610">
    <property type="entry name" value="Helix hairpin bin"/>
    <property type="match status" value="1"/>
</dbReference>
<dbReference type="SUPFAM" id="SSF50249">
    <property type="entry name" value="Nucleic acid-binding proteins"/>
    <property type="match status" value="1"/>
</dbReference>
<evidence type="ECO:0000313" key="14">
    <source>
        <dbReference type="Proteomes" id="UP000465240"/>
    </source>
</evidence>
<evidence type="ECO:0000256" key="3">
    <source>
        <dbReference type="ARBA" id="ARBA00022723"/>
    </source>
</evidence>
<keyword evidence="5 10" id="KW-0862">Zinc</keyword>
<evidence type="ECO:0000256" key="2">
    <source>
        <dbReference type="ARBA" id="ARBA00022705"/>
    </source>
</evidence>
<comment type="catalytic activity">
    <reaction evidence="9 10 11">
        <text>NAD(+) + (deoxyribonucleotide)n-3'-hydroxyl + 5'-phospho-(deoxyribonucleotide)m = (deoxyribonucleotide)n+m + AMP + beta-nicotinamide D-nucleotide.</text>
        <dbReference type="EC" id="6.5.1.2"/>
    </reaction>
</comment>
<reference evidence="13 14" key="1">
    <citation type="journal article" date="2019" name="Emerg. Microbes Infect.">
        <title>Comprehensive subspecies identification of 175 nontuberculous mycobacteria species based on 7547 genomic profiles.</title>
        <authorList>
            <person name="Matsumoto Y."/>
            <person name="Kinjo T."/>
            <person name="Motooka D."/>
            <person name="Nabeya D."/>
            <person name="Jung N."/>
            <person name="Uechi K."/>
            <person name="Horii T."/>
            <person name="Iida T."/>
            <person name="Fujita J."/>
            <person name="Nakamura S."/>
        </authorList>
    </citation>
    <scope>NUCLEOTIDE SEQUENCE [LARGE SCALE GENOMIC DNA]</scope>
    <source>
        <strain evidence="13 14">JCM 18565</strain>
    </source>
</reference>
<dbReference type="EC" id="6.5.1.2" evidence="10 11"/>
<dbReference type="Gene3D" id="3.40.50.10190">
    <property type="entry name" value="BRCT domain"/>
    <property type="match status" value="1"/>
</dbReference>
<evidence type="ECO:0000256" key="11">
    <source>
        <dbReference type="RuleBase" id="RU000618"/>
    </source>
</evidence>
<dbReference type="PANTHER" id="PTHR23389">
    <property type="entry name" value="CHROMOSOME TRANSMISSION FIDELITY FACTOR 18"/>
    <property type="match status" value="1"/>
</dbReference>
<evidence type="ECO:0000256" key="7">
    <source>
        <dbReference type="ARBA" id="ARBA00023027"/>
    </source>
</evidence>
<dbReference type="NCBIfam" id="NF005932">
    <property type="entry name" value="PRK07956.1"/>
    <property type="match status" value="1"/>
</dbReference>
<dbReference type="SMART" id="SM00532">
    <property type="entry name" value="LIGANc"/>
    <property type="match status" value="1"/>
</dbReference>
<feature type="binding site" evidence="10">
    <location>
        <position position="414"/>
    </location>
    <ligand>
        <name>Zn(2+)</name>
        <dbReference type="ChEBI" id="CHEBI:29105"/>
    </ligand>
</feature>
<dbReference type="InterPro" id="IPR013839">
    <property type="entry name" value="DNAligase_adenylation"/>
</dbReference>
<dbReference type="InterPro" id="IPR013840">
    <property type="entry name" value="DNAligase_N"/>
</dbReference>
<dbReference type="InterPro" id="IPR004149">
    <property type="entry name" value="Znf_DNAligase_C4"/>
</dbReference>
<dbReference type="Gene3D" id="6.20.10.30">
    <property type="match status" value="1"/>
</dbReference>
<protein>
    <recommendedName>
        <fullName evidence="10 11">DNA ligase</fullName>
        <ecNumber evidence="10 11">6.5.1.2</ecNumber>
    </recommendedName>
    <alternativeName>
        <fullName evidence="10">Polydeoxyribonucleotide synthase [NAD(+)]</fullName>
    </alternativeName>
</protein>
<dbReference type="InterPro" id="IPR001357">
    <property type="entry name" value="BRCT_dom"/>
</dbReference>
<dbReference type="Gene3D" id="2.40.50.140">
    <property type="entry name" value="Nucleic acid-binding proteins"/>
    <property type="match status" value="1"/>
</dbReference>
<dbReference type="InterPro" id="IPR033136">
    <property type="entry name" value="DNA_ligase_CS"/>
</dbReference>
<dbReference type="GO" id="GO:0016874">
    <property type="term" value="F:ligase activity"/>
    <property type="evidence" value="ECO:0007669"/>
    <property type="project" value="UniProtKB-KW"/>
</dbReference>
<evidence type="ECO:0000256" key="10">
    <source>
        <dbReference type="HAMAP-Rule" id="MF_01588"/>
    </source>
</evidence>
<evidence type="ECO:0000256" key="8">
    <source>
        <dbReference type="ARBA" id="ARBA00023204"/>
    </source>
</evidence>
<evidence type="ECO:0000256" key="5">
    <source>
        <dbReference type="ARBA" id="ARBA00022833"/>
    </source>
</evidence>
<dbReference type="CDD" id="cd17748">
    <property type="entry name" value="BRCT_DNA_ligase_like"/>
    <property type="match status" value="1"/>
</dbReference>
<dbReference type="Proteomes" id="UP000465240">
    <property type="component" value="Unassembled WGS sequence"/>
</dbReference>
<organism evidence="13 14">
    <name type="scientific">Mycobacterium paragordonae</name>
    <dbReference type="NCBI Taxonomy" id="1389713"/>
    <lineage>
        <taxon>Bacteria</taxon>
        <taxon>Bacillati</taxon>
        <taxon>Actinomycetota</taxon>
        <taxon>Actinomycetes</taxon>
        <taxon>Mycobacteriales</taxon>
        <taxon>Mycobacteriaceae</taxon>
        <taxon>Mycobacterium</taxon>
    </lineage>
</organism>
<evidence type="ECO:0000256" key="1">
    <source>
        <dbReference type="ARBA" id="ARBA00022598"/>
    </source>
</evidence>
<dbReference type="Pfam" id="PF12826">
    <property type="entry name" value="HHH_2"/>
    <property type="match status" value="1"/>
</dbReference>
<keyword evidence="8 10" id="KW-0234">DNA repair</keyword>
<keyword evidence="4 10" id="KW-0227">DNA damage</keyword>
<dbReference type="InterPro" id="IPR001679">
    <property type="entry name" value="DNA_ligase"/>
</dbReference>
<evidence type="ECO:0000313" key="13">
    <source>
        <dbReference type="EMBL" id="GFG78185.1"/>
    </source>
</evidence>
<dbReference type="NCBIfam" id="TIGR00575">
    <property type="entry name" value="dnlj"/>
    <property type="match status" value="1"/>
</dbReference>
<dbReference type="RefSeq" id="WP_120792204.1">
    <property type="nucleotide sequence ID" value="NZ_BLKX01000001.1"/>
</dbReference>
<feature type="binding site" evidence="10">
    <location>
        <position position="114"/>
    </location>
    <ligand>
        <name>NAD(+)</name>
        <dbReference type="ChEBI" id="CHEBI:57540"/>
    </ligand>
</feature>
<feature type="binding site" evidence="10">
    <location>
        <position position="411"/>
    </location>
    <ligand>
        <name>Zn(2+)</name>
        <dbReference type="ChEBI" id="CHEBI:29105"/>
    </ligand>
</feature>
<comment type="cofactor">
    <cofactor evidence="10">
        <name>Mg(2+)</name>
        <dbReference type="ChEBI" id="CHEBI:18420"/>
    </cofactor>
    <cofactor evidence="10">
        <name>Mn(2+)</name>
        <dbReference type="ChEBI" id="CHEBI:29035"/>
    </cofactor>
</comment>
<comment type="similarity">
    <text evidence="10">Belongs to the NAD-dependent DNA ligase family. LigA subfamily.</text>
</comment>
<dbReference type="EMBL" id="BLKX01000001">
    <property type="protein sequence ID" value="GFG78185.1"/>
    <property type="molecule type" value="Genomic_DNA"/>
</dbReference>
<feature type="binding site" evidence="10">
    <location>
        <position position="137"/>
    </location>
    <ligand>
        <name>NAD(+)</name>
        <dbReference type="ChEBI" id="CHEBI:57540"/>
    </ligand>
</feature>
<dbReference type="PROSITE" id="PS01056">
    <property type="entry name" value="DNA_LIGASE_N2"/>
    <property type="match status" value="1"/>
</dbReference>
<keyword evidence="2 10" id="KW-0235">DNA replication</keyword>
<dbReference type="InterPro" id="IPR004150">
    <property type="entry name" value="NAD_DNA_ligase_OB"/>
</dbReference>
<keyword evidence="10" id="KW-0464">Manganese</keyword>
<keyword evidence="1 10" id="KW-0436">Ligase</keyword>
<proteinExistence type="inferred from homology"/>
<feature type="active site" description="N6-AMP-lysine intermediate" evidence="10">
    <location>
        <position position="116"/>
    </location>
</feature>
<dbReference type="SMART" id="SM00292">
    <property type="entry name" value="BRCT"/>
    <property type="match status" value="1"/>
</dbReference>
<evidence type="ECO:0000259" key="12">
    <source>
        <dbReference type="PROSITE" id="PS50172"/>
    </source>
</evidence>
<keyword evidence="7 10" id="KW-0520">NAD</keyword>
<dbReference type="InterPro" id="IPR041663">
    <property type="entry name" value="DisA/LigA_HHH"/>
</dbReference>
<comment type="caution">
    <text evidence="13">The sequence shown here is derived from an EMBL/GenBank/DDBJ whole genome shotgun (WGS) entry which is preliminary data.</text>
</comment>
<dbReference type="InterPro" id="IPR010994">
    <property type="entry name" value="RuvA_2-like"/>
</dbReference>
<dbReference type="CDD" id="cd00114">
    <property type="entry name" value="LIGANc"/>
    <property type="match status" value="1"/>
</dbReference>
<dbReference type="PROSITE" id="PS01055">
    <property type="entry name" value="DNA_LIGASE_N1"/>
    <property type="match status" value="1"/>
</dbReference>
<sequence length="688" mass="74791">MTSTEVLREWQDLAEEVREHQFRYYVRDAPIITDAEFDKLLRRLEALEAQYPELRTPDSPTQLVGGAGFATEFEAAEHLERMLSLDNAFSADELSAWAARVHAEVGDDAHYLCELKIDGVALSLVYRDGRLARAATRGDGRTGEDVTLNARTIDDVPLRLSPSDDYPVPEVLEVRGEVFFRVDDFAALNASLVEDGKAPFANPRNSAAGSLRQKDPAVTARRKLRMICHGLGHTEGFRPVSQHAAYLALKEWGLPVSTHTTVVSGLTSVQERIEYWGEHRHEVDHEIDGVVVKVDETALQRRLGSTSRAPRWAIAYKYPPEEAQTKLLDIRVNVGRTGRVTPFAFMTPVKVAGSTVAQATLHNASEVKRKGVLIGDTVVIRKAGDVIPEVLGPVVDLRDGSEREFVMPTTCPECGTTLAPEKEGDADIRCPNSRGCPAQLRERVFHVASRNALDIEVLGYEAGAALLQSGAISDEGDLFSLSEEDLLRTELFRTKAGDLSANGRRLLANLDKAKEAPLWRVLVALSIRHVGPTAARALAAAFGTLDAIAGATTEELAAVEGVGTTIAAAVTDWFTVDWHRDIVDKWRATGVRMADERDDSVPRNLAGLSIVVTGSLTGFSRDDAKEAIVSRGGKAAGSVSKKTSFVVVGDSPGSKYDKAVELGVPILDEDGFRKLLAEGPPETEPAPE</sequence>
<feature type="binding site" evidence="10">
    <location>
        <begin position="34"/>
        <end position="38"/>
    </location>
    <ligand>
        <name>NAD(+)</name>
        <dbReference type="ChEBI" id="CHEBI:57540"/>
    </ligand>
</feature>
<dbReference type="HAMAP" id="MF_01588">
    <property type="entry name" value="DNA_ligase_A"/>
    <property type="match status" value="1"/>
</dbReference>
<feature type="binding site" evidence="10">
    <location>
        <begin position="84"/>
        <end position="85"/>
    </location>
    <ligand>
        <name>NAD(+)</name>
        <dbReference type="ChEBI" id="CHEBI:57540"/>
    </ligand>
</feature>
<evidence type="ECO:0000256" key="6">
    <source>
        <dbReference type="ARBA" id="ARBA00022842"/>
    </source>
</evidence>
<dbReference type="Gene3D" id="1.10.150.20">
    <property type="entry name" value="5' to 3' exonuclease, C-terminal subdomain"/>
    <property type="match status" value="2"/>
</dbReference>
<feature type="binding site" evidence="10">
    <location>
        <position position="436"/>
    </location>
    <ligand>
        <name>Zn(2+)</name>
        <dbReference type="ChEBI" id="CHEBI:29105"/>
    </ligand>
</feature>
<evidence type="ECO:0000256" key="9">
    <source>
        <dbReference type="ARBA" id="ARBA00034005"/>
    </source>
</evidence>
<dbReference type="SUPFAM" id="SSF52113">
    <property type="entry name" value="BRCT domain"/>
    <property type="match status" value="1"/>
</dbReference>